<comment type="caution">
    <text evidence="1">The sequence shown here is derived from an EMBL/GenBank/DDBJ whole genome shotgun (WGS) entry which is preliminary data.</text>
</comment>
<evidence type="ECO:0000313" key="2">
    <source>
        <dbReference type="Proteomes" id="UP000622547"/>
    </source>
</evidence>
<reference evidence="1 2" key="1">
    <citation type="submission" date="2021-01" db="EMBL/GenBank/DDBJ databases">
        <title>Whole genome shotgun sequence of Planotetraspora phitsanulokensis NBRC 104273.</title>
        <authorList>
            <person name="Komaki H."/>
            <person name="Tamura T."/>
        </authorList>
    </citation>
    <scope>NUCLEOTIDE SEQUENCE [LARGE SCALE GENOMIC DNA]</scope>
    <source>
        <strain evidence="1 2">NBRC 104273</strain>
    </source>
</reference>
<keyword evidence="2" id="KW-1185">Reference proteome</keyword>
<evidence type="ECO:0008006" key="3">
    <source>
        <dbReference type="Google" id="ProtNLM"/>
    </source>
</evidence>
<organism evidence="1 2">
    <name type="scientific">Planotetraspora phitsanulokensis</name>
    <dbReference type="NCBI Taxonomy" id="575192"/>
    <lineage>
        <taxon>Bacteria</taxon>
        <taxon>Bacillati</taxon>
        <taxon>Actinomycetota</taxon>
        <taxon>Actinomycetes</taxon>
        <taxon>Streptosporangiales</taxon>
        <taxon>Streptosporangiaceae</taxon>
        <taxon>Planotetraspora</taxon>
    </lineage>
</organism>
<gene>
    <name evidence="1" type="ORF">Pph01_20860</name>
</gene>
<dbReference type="Pfam" id="PF20199">
    <property type="entry name" value="RepSA"/>
    <property type="match status" value="1"/>
</dbReference>
<dbReference type="InterPro" id="IPR046828">
    <property type="entry name" value="RepSA"/>
</dbReference>
<dbReference type="EMBL" id="BOOP01000008">
    <property type="protein sequence ID" value="GII37083.1"/>
    <property type="molecule type" value="Genomic_DNA"/>
</dbReference>
<name>A0A8J3XI00_9ACTN</name>
<dbReference type="Proteomes" id="UP000622547">
    <property type="component" value="Unassembled WGS sequence"/>
</dbReference>
<evidence type="ECO:0000313" key="1">
    <source>
        <dbReference type="EMBL" id="GII37083.1"/>
    </source>
</evidence>
<protein>
    <recommendedName>
        <fullName evidence="3">Replication initiator protein</fullName>
    </recommendedName>
</protein>
<accession>A0A8J3XI00</accession>
<dbReference type="AlphaFoldDB" id="A0A8J3XI00"/>
<sequence length="150" mass="16951">MGVSVPDDQPSFVGRWGTQLDVEPICVATSVEGIADQRVASYVAKYATKGAESARTVDRPIREMFAVAHLDVTEHARRMIYACFVLAGTAEYRLIPLRQWAHMLGYRRHFSTKSRYYSTTLGALRGLRAAFRAEQSRQRRGYLTSESTRC</sequence>
<proteinExistence type="predicted"/>